<dbReference type="Proteomes" id="UP001604267">
    <property type="component" value="Unassembled WGS sequence"/>
</dbReference>
<keyword evidence="4 8" id="KW-1003">Cell membrane</keyword>
<keyword evidence="7 8" id="KW-0472">Membrane</keyword>
<evidence type="ECO:0000256" key="6">
    <source>
        <dbReference type="ARBA" id="ARBA00022989"/>
    </source>
</evidence>
<feature type="transmembrane region" description="Helical" evidence="8">
    <location>
        <begin position="223"/>
        <end position="240"/>
    </location>
</feature>
<keyword evidence="3" id="KW-0813">Transport</keyword>
<evidence type="ECO:0000256" key="2">
    <source>
        <dbReference type="ARBA" id="ARBA00009142"/>
    </source>
</evidence>
<dbReference type="InterPro" id="IPR002781">
    <property type="entry name" value="TM_pro_TauE-like"/>
</dbReference>
<comment type="similarity">
    <text evidence="2 8">Belongs to the 4-toluene sulfonate uptake permease (TSUP) (TC 2.A.102) family.</text>
</comment>
<feature type="transmembrane region" description="Helical" evidence="8">
    <location>
        <begin position="98"/>
        <end position="118"/>
    </location>
</feature>
<comment type="caution">
    <text evidence="9">The sequence shown here is derived from an EMBL/GenBank/DDBJ whole genome shotgun (WGS) entry which is preliminary data.</text>
</comment>
<feature type="transmembrane region" description="Helical" evidence="8">
    <location>
        <begin position="72"/>
        <end position="92"/>
    </location>
</feature>
<dbReference type="PANTHER" id="PTHR30269:SF37">
    <property type="entry name" value="MEMBRANE TRANSPORTER PROTEIN"/>
    <property type="match status" value="1"/>
</dbReference>
<accession>A0ABW7BDV0</accession>
<dbReference type="Pfam" id="PF01925">
    <property type="entry name" value="TauE"/>
    <property type="match status" value="1"/>
</dbReference>
<evidence type="ECO:0000256" key="4">
    <source>
        <dbReference type="ARBA" id="ARBA00022475"/>
    </source>
</evidence>
<evidence type="ECO:0000256" key="8">
    <source>
        <dbReference type="RuleBase" id="RU363041"/>
    </source>
</evidence>
<evidence type="ECO:0000256" key="1">
    <source>
        <dbReference type="ARBA" id="ARBA00004651"/>
    </source>
</evidence>
<feature type="transmembrane region" description="Helical" evidence="8">
    <location>
        <begin position="192"/>
        <end position="211"/>
    </location>
</feature>
<keyword evidence="10" id="KW-1185">Reference proteome</keyword>
<evidence type="ECO:0000256" key="5">
    <source>
        <dbReference type="ARBA" id="ARBA00022692"/>
    </source>
</evidence>
<protein>
    <recommendedName>
        <fullName evidence="8">Probable membrane transporter protein</fullName>
    </recommendedName>
</protein>
<keyword evidence="5 8" id="KW-0812">Transmembrane</keyword>
<evidence type="ECO:0000256" key="3">
    <source>
        <dbReference type="ARBA" id="ARBA00022448"/>
    </source>
</evidence>
<proteinExistence type="inferred from homology"/>
<keyword evidence="6 8" id="KW-1133">Transmembrane helix</keyword>
<sequence length="245" mass="24301">MSGAVAALALGTVIAVGALVQRVTGMGFALVSVPALALLLGPSDGVALVNCAAGVVSAAGLVSTWRQVRLPAISVLVVAAACAVPLGTWTAARLPEPVLLAFLGAAVTAAVLLVLAGARVASLRGTRGALVAGGAGGFMNAAAGVGGPALSLYAANADWPVRQFVPNALFYGVALNVFSVAANGLPDLTTPAWLVTMVGLAAGTLLGEGLARRVPRAWTRHAVMLLSLAGGLTTLLRGLWELGGR</sequence>
<evidence type="ECO:0000313" key="10">
    <source>
        <dbReference type="Proteomes" id="UP001604267"/>
    </source>
</evidence>
<evidence type="ECO:0000313" key="9">
    <source>
        <dbReference type="EMBL" id="MFG3014213.1"/>
    </source>
</evidence>
<dbReference type="InterPro" id="IPR052017">
    <property type="entry name" value="TSUP"/>
</dbReference>
<evidence type="ECO:0000256" key="7">
    <source>
        <dbReference type="ARBA" id="ARBA00023136"/>
    </source>
</evidence>
<feature type="transmembrane region" description="Helical" evidence="8">
    <location>
        <begin position="47"/>
        <end position="65"/>
    </location>
</feature>
<reference evidence="9 10" key="1">
    <citation type="submission" date="2024-10" db="EMBL/GenBank/DDBJ databases">
        <title>The Natural Products Discovery Center: Release of the First 8490 Sequenced Strains for Exploring Actinobacteria Biosynthetic Diversity.</title>
        <authorList>
            <person name="Kalkreuter E."/>
            <person name="Kautsar S.A."/>
            <person name="Yang D."/>
            <person name="Bader C.D."/>
            <person name="Teijaro C.N."/>
            <person name="Fluegel L."/>
            <person name="Davis C.M."/>
            <person name="Simpson J.R."/>
            <person name="Lauterbach L."/>
            <person name="Steele A.D."/>
            <person name="Gui C."/>
            <person name="Meng S."/>
            <person name="Li G."/>
            <person name="Viehrig K."/>
            <person name="Ye F."/>
            <person name="Su P."/>
            <person name="Kiefer A.F."/>
            <person name="Nichols A."/>
            <person name="Cepeda A.J."/>
            <person name="Yan W."/>
            <person name="Fan B."/>
            <person name="Jiang Y."/>
            <person name="Adhikari A."/>
            <person name="Zheng C.-J."/>
            <person name="Schuster L."/>
            <person name="Cowan T.M."/>
            <person name="Smanski M.J."/>
            <person name="Chevrette M.G."/>
            <person name="De Carvalho L.P.S."/>
            <person name="Shen B."/>
        </authorList>
    </citation>
    <scope>NUCLEOTIDE SEQUENCE [LARGE SCALE GENOMIC DNA]</scope>
    <source>
        <strain evidence="9 10">NPDC048320</strain>
    </source>
</reference>
<comment type="subcellular location">
    <subcellularLocation>
        <location evidence="1 8">Cell membrane</location>
        <topology evidence="1 8">Multi-pass membrane protein</topology>
    </subcellularLocation>
</comment>
<dbReference type="EMBL" id="JBICYV010000014">
    <property type="protein sequence ID" value="MFG3014213.1"/>
    <property type="molecule type" value="Genomic_DNA"/>
</dbReference>
<name>A0ABW7BDV0_9ACTN</name>
<dbReference type="PANTHER" id="PTHR30269">
    <property type="entry name" value="TRANSMEMBRANE PROTEIN YFCA"/>
    <property type="match status" value="1"/>
</dbReference>
<dbReference type="RefSeq" id="WP_392820641.1">
    <property type="nucleotide sequence ID" value="NZ_JBICYV010000014.1"/>
</dbReference>
<gene>
    <name evidence="9" type="ORF">ACGFZB_28065</name>
</gene>
<organism evidence="9 10">
    <name type="scientific">Streptomyces cinerochromogenes</name>
    <dbReference type="NCBI Taxonomy" id="66422"/>
    <lineage>
        <taxon>Bacteria</taxon>
        <taxon>Bacillati</taxon>
        <taxon>Actinomycetota</taxon>
        <taxon>Actinomycetes</taxon>
        <taxon>Kitasatosporales</taxon>
        <taxon>Streptomycetaceae</taxon>
        <taxon>Streptomyces</taxon>
    </lineage>
</organism>